<dbReference type="STRING" id="81409.SAMN04515656_104143"/>
<evidence type="ECO:0000313" key="1">
    <source>
        <dbReference type="EMBL" id="SEA15862.1"/>
    </source>
</evidence>
<dbReference type="AlphaFoldDB" id="A0A1H3YXR5"/>
<evidence type="ECO:0000313" key="2">
    <source>
        <dbReference type="Proteomes" id="UP000199394"/>
    </source>
</evidence>
<dbReference type="EMBL" id="FNRK01000004">
    <property type="protein sequence ID" value="SEA15862.1"/>
    <property type="molecule type" value="Genomic_DNA"/>
</dbReference>
<keyword evidence="2" id="KW-1185">Reference proteome</keyword>
<reference evidence="1 2" key="1">
    <citation type="submission" date="2016-10" db="EMBL/GenBank/DDBJ databases">
        <authorList>
            <person name="de Groot N.N."/>
        </authorList>
    </citation>
    <scope>NUCLEOTIDE SEQUENCE [LARGE SCALE GENOMIC DNA]</scope>
    <source>
        <strain evidence="1 2">SR12</strain>
    </source>
</reference>
<dbReference type="Proteomes" id="UP000199394">
    <property type="component" value="Unassembled WGS sequence"/>
</dbReference>
<accession>A0A1H3YXR5</accession>
<gene>
    <name evidence="1" type="ORF">SAMN04515656_104143</name>
</gene>
<dbReference type="RefSeq" id="WP_090305280.1">
    <property type="nucleotide sequence ID" value="NZ_FNRK01000004.1"/>
</dbReference>
<evidence type="ECO:0008006" key="3">
    <source>
        <dbReference type="Google" id="ProtNLM"/>
    </source>
</evidence>
<proteinExistence type="predicted"/>
<organism evidence="1 2">
    <name type="scientific">Eubacterium aggregans</name>
    <dbReference type="NCBI Taxonomy" id="81409"/>
    <lineage>
        <taxon>Bacteria</taxon>
        <taxon>Bacillati</taxon>
        <taxon>Bacillota</taxon>
        <taxon>Clostridia</taxon>
        <taxon>Eubacteriales</taxon>
        <taxon>Eubacteriaceae</taxon>
        <taxon>Eubacterium</taxon>
    </lineage>
</organism>
<dbReference type="OrthoDB" id="4457835at2"/>
<name>A0A1H3YXR5_9FIRM</name>
<protein>
    <recommendedName>
        <fullName evidence="3">Phage protein, HK97 gp10 family</fullName>
    </recommendedName>
</protein>
<sequence>MVSSVDFKDLSIEVKGELNKAGIAWLHEVAGAIASQTASISRRNTGQTAGSFDYQVDASSGVAYVGSPLENAVWEEKGTGEYAVEGNGRKGGWWIPIGSGKNEISLGMAKKYHFKIREFEGKQFAFTRGKKPTLAMTKAFQVIKPKAEARAREVFGGLND</sequence>